<dbReference type="Gene3D" id="3.50.80.20">
    <property type="entry name" value="D-Ala-D-Ala carboxypeptidase C, peptidase S13"/>
    <property type="match status" value="1"/>
</dbReference>
<dbReference type="PRINTS" id="PR00922">
    <property type="entry name" value="DADACBPTASE3"/>
</dbReference>
<evidence type="ECO:0000256" key="2">
    <source>
        <dbReference type="ARBA" id="ARBA00022801"/>
    </source>
</evidence>
<dbReference type="EMBL" id="AVPL01000013">
    <property type="protein sequence ID" value="KGN41744.1"/>
    <property type="molecule type" value="Genomic_DNA"/>
</dbReference>
<dbReference type="GO" id="GO:0004185">
    <property type="term" value="F:serine-type carboxypeptidase activity"/>
    <property type="evidence" value="ECO:0007669"/>
    <property type="project" value="InterPro"/>
</dbReference>
<feature type="transmembrane region" description="Helical" evidence="3">
    <location>
        <begin position="45"/>
        <end position="66"/>
    </location>
</feature>
<sequence>MPRSPARRHTPKRPDPLVHAEDLTERDGGIRATLLSMRASRSSRVILSGVGAVVATALLCGSAASVGATAAASTRPGGAHLDRALQAALDRRAAATLRPVPISGDSDTGPWTTGIPQVTSAATSLPSTSGRVASTDADLTWSIRASLFTRGSVPQIGASASGQVVDAVTGRVLWAKNPTTARTPASNQKIVTAFVALASMGASARLTTPVLQVPSSPATVYLKGAGDPALSSSQLGTMATTVAAKAKSQGLAAVTVVVDDSLFPEPTNAPGWKPEWIPHTVAPVRALVVDQVNVVDTSLHAGQVFAARLKAAGVAASTVRRGAAPAGATTIASVTSPTVAQLVQTMLNASQTDYAETLHRLAALRRGHTPDWAGARTNAIQVLTAGGIDQAGMVVNDGSGLSRTGRMTPLTAIDLVSTIRAIPAQNAVIFAASGMPTSGVSGTLESRYRTAPTSCARSAVRAKTGTLADVVALSGVSTGVDGRERVFSVIVNGVTSTDAARADVDALAATSTGCY</sequence>
<dbReference type="Pfam" id="PF02113">
    <property type="entry name" value="Peptidase_S13"/>
    <property type="match status" value="2"/>
</dbReference>
<protein>
    <recommendedName>
        <fullName evidence="6">D-alanyl-D-alanine carboxypeptidase</fullName>
    </recommendedName>
</protein>
<dbReference type="GO" id="GO:0000270">
    <property type="term" value="P:peptidoglycan metabolic process"/>
    <property type="evidence" value="ECO:0007669"/>
    <property type="project" value="TreeGrafter"/>
</dbReference>
<keyword evidence="3" id="KW-0812">Transmembrane</keyword>
<dbReference type="InterPro" id="IPR000667">
    <property type="entry name" value="Peptidase_S13"/>
</dbReference>
<dbReference type="OrthoDB" id="9802627at2"/>
<comment type="caution">
    <text evidence="4">The sequence shown here is derived from an EMBL/GenBank/DDBJ whole genome shotgun (WGS) entry which is preliminary data.</text>
</comment>
<dbReference type="SUPFAM" id="SSF56601">
    <property type="entry name" value="beta-lactamase/transpeptidase-like"/>
    <property type="match status" value="1"/>
</dbReference>
<dbReference type="eggNOG" id="COG2027">
    <property type="taxonomic scope" value="Bacteria"/>
</dbReference>
<evidence type="ECO:0000256" key="1">
    <source>
        <dbReference type="ARBA" id="ARBA00006096"/>
    </source>
</evidence>
<dbReference type="Proteomes" id="UP000030013">
    <property type="component" value="Unassembled WGS sequence"/>
</dbReference>
<gene>
    <name evidence="4" type="ORF">N801_06210</name>
</gene>
<evidence type="ECO:0000313" key="5">
    <source>
        <dbReference type="Proteomes" id="UP000030013"/>
    </source>
</evidence>
<dbReference type="Gene3D" id="3.40.710.10">
    <property type="entry name" value="DD-peptidase/beta-lactamase superfamily"/>
    <property type="match status" value="2"/>
</dbReference>
<comment type="similarity">
    <text evidence="1">Belongs to the peptidase S13 family.</text>
</comment>
<dbReference type="AlphaFoldDB" id="A0A0A0JYC1"/>
<name>A0A0A0JYC1_9MICO</name>
<keyword evidence="5" id="KW-1185">Reference proteome</keyword>
<dbReference type="InterPro" id="IPR012338">
    <property type="entry name" value="Beta-lactam/transpept-like"/>
</dbReference>
<evidence type="ECO:0000256" key="3">
    <source>
        <dbReference type="SAM" id="Phobius"/>
    </source>
</evidence>
<keyword evidence="2" id="KW-0378">Hydrolase</keyword>
<organism evidence="4 5">
    <name type="scientific">Knoellia aerolata DSM 18566</name>
    <dbReference type="NCBI Taxonomy" id="1385519"/>
    <lineage>
        <taxon>Bacteria</taxon>
        <taxon>Bacillati</taxon>
        <taxon>Actinomycetota</taxon>
        <taxon>Actinomycetes</taxon>
        <taxon>Micrococcales</taxon>
        <taxon>Intrasporangiaceae</taxon>
        <taxon>Knoellia</taxon>
    </lineage>
</organism>
<proteinExistence type="inferred from homology"/>
<keyword evidence="3" id="KW-0472">Membrane</keyword>
<dbReference type="PANTHER" id="PTHR30023">
    <property type="entry name" value="D-ALANYL-D-ALANINE CARBOXYPEPTIDASE"/>
    <property type="match status" value="1"/>
</dbReference>
<dbReference type="STRING" id="1385519.N801_06210"/>
<accession>A0A0A0JYC1</accession>
<evidence type="ECO:0000313" key="4">
    <source>
        <dbReference type="EMBL" id="KGN41744.1"/>
    </source>
</evidence>
<keyword evidence="3" id="KW-1133">Transmembrane helix</keyword>
<dbReference type="PANTHER" id="PTHR30023:SF0">
    <property type="entry name" value="PENICILLIN-SENSITIVE CARBOXYPEPTIDASE A"/>
    <property type="match status" value="1"/>
</dbReference>
<evidence type="ECO:0008006" key="6">
    <source>
        <dbReference type="Google" id="ProtNLM"/>
    </source>
</evidence>
<dbReference type="GO" id="GO:0006508">
    <property type="term" value="P:proteolysis"/>
    <property type="evidence" value="ECO:0007669"/>
    <property type="project" value="InterPro"/>
</dbReference>
<reference evidence="4 5" key="1">
    <citation type="submission" date="2013-08" db="EMBL/GenBank/DDBJ databases">
        <title>The genome sequence of Knoellia aerolata.</title>
        <authorList>
            <person name="Zhu W."/>
            <person name="Wang G."/>
        </authorList>
    </citation>
    <scope>NUCLEOTIDE SEQUENCE [LARGE SCALE GENOMIC DNA]</scope>
    <source>
        <strain evidence="4 5">DSM 18566</strain>
    </source>
</reference>